<dbReference type="Gene3D" id="3.40.630.30">
    <property type="match status" value="1"/>
</dbReference>
<keyword evidence="2" id="KW-0012">Acyltransferase</keyword>
<keyword evidence="2" id="KW-0808">Transferase</keyword>
<gene>
    <name evidence="2" type="ORF">ABGB03_13715</name>
</gene>
<dbReference type="RefSeq" id="WP_347923141.1">
    <property type="nucleotide sequence ID" value="NZ_CP157199.1"/>
</dbReference>
<protein>
    <submittedName>
        <fullName evidence="2">GNAT family N-acetyltransferase</fullName>
        <ecNumber evidence="2">2.3.1.-</ecNumber>
    </submittedName>
</protein>
<dbReference type="InterPro" id="IPR000182">
    <property type="entry name" value="GNAT_dom"/>
</dbReference>
<dbReference type="SUPFAM" id="SSF55729">
    <property type="entry name" value="Acyl-CoA N-acyltransferases (Nat)"/>
    <property type="match status" value="1"/>
</dbReference>
<dbReference type="InterPro" id="IPR016181">
    <property type="entry name" value="Acyl_CoA_acyltransferase"/>
</dbReference>
<sequence>MEHDKFTFKIVEGIPSKKLLQEILIVYKSIFEDYKLDFFKERIHKKEDILMILCYQQKQLLGFKIGYRYNDITFYSWVGGVLPENRENGIAKQLAQLQEQKAIEKGYQTLRTKSMNRFKPMMILNLKNGFDITNIYTNEVGQTKIVFEKTL</sequence>
<evidence type="ECO:0000259" key="1">
    <source>
        <dbReference type="PROSITE" id="PS51186"/>
    </source>
</evidence>
<dbReference type="EMBL" id="CP157199">
    <property type="protein sequence ID" value="XBG60913.1"/>
    <property type="molecule type" value="Genomic_DNA"/>
</dbReference>
<name>A0AAU7BS52_9FLAO</name>
<dbReference type="GO" id="GO:0016747">
    <property type="term" value="F:acyltransferase activity, transferring groups other than amino-acyl groups"/>
    <property type="evidence" value="ECO:0007669"/>
    <property type="project" value="InterPro"/>
</dbReference>
<dbReference type="Pfam" id="PF00583">
    <property type="entry name" value="Acetyltransf_1"/>
    <property type="match status" value="1"/>
</dbReference>
<accession>A0AAU7BS52</accession>
<feature type="domain" description="N-acetyltransferase" evidence="1">
    <location>
        <begin position="8"/>
        <end position="151"/>
    </location>
</feature>
<dbReference type="EC" id="2.3.1.-" evidence="2"/>
<organism evidence="2">
    <name type="scientific">Pontimicrobium sp. SW4</name>
    <dbReference type="NCBI Taxonomy" id="3153519"/>
    <lineage>
        <taxon>Bacteria</taxon>
        <taxon>Pseudomonadati</taxon>
        <taxon>Bacteroidota</taxon>
        <taxon>Flavobacteriia</taxon>
        <taxon>Flavobacteriales</taxon>
        <taxon>Flavobacteriaceae</taxon>
        <taxon>Pontimicrobium</taxon>
    </lineage>
</organism>
<evidence type="ECO:0000313" key="2">
    <source>
        <dbReference type="EMBL" id="XBG60913.1"/>
    </source>
</evidence>
<reference evidence="2" key="1">
    <citation type="submission" date="2024-05" db="EMBL/GenBank/DDBJ databases">
        <title>Pontimicrobium maritimus sp. nov., isolated form sea water.</title>
        <authorList>
            <person name="Muhammad N."/>
            <person name="Vuong T.Q."/>
            <person name="Han H.L."/>
            <person name="Kim S.-G."/>
        </authorList>
    </citation>
    <scope>NUCLEOTIDE SEQUENCE</scope>
    <source>
        <strain evidence="2">SW4</strain>
    </source>
</reference>
<dbReference type="CDD" id="cd04301">
    <property type="entry name" value="NAT_SF"/>
    <property type="match status" value="1"/>
</dbReference>
<dbReference type="AlphaFoldDB" id="A0AAU7BS52"/>
<dbReference type="PROSITE" id="PS51186">
    <property type="entry name" value="GNAT"/>
    <property type="match status" value="1"/>
</dbReference>
<proteinExistence type="predicted"/>